<proteinExistence type="predicted"/>
<sequence>MEHPLPQEMGGPAPLEQVDGGGPAGAASQRGRGARRTMTPLMFRILAVAYPELDGRLRASQQPQGASSGGGAEAPAIEGAVCHMAQEGESTEGEGASGTEGEGSSTTGTGGDTSDSDSSSDGSSLAVADTSVPTPTTGTAAIPPTNTTLPAAPQRVSRARLPRRVGISFAPGTSGPAPVSPAALSEEAIDLLRSLTVGQSNILNAIH</sequence>
<name>A0AAV7PHN5_PLEWA</name>
<evidence type="ECO:0000256" key="1">
    <source>
        <dbReference type="SAM" id="MobiDB-lite"/>
    </source>
</evidence>
<feature type="region of interest" description="Disordered" evidence="1">
    <location>
        <begin position="88"/>
        <end position="158"/>
    </location>
</feature>
<protein>
    <submittedName>
        <fullName evidence="2">Uncharacterized protein</fullName>
    </submittedName>
</protein>
<feature type="compositionally biased region" description="Low complexity" evidence="1">
    <location>
        <begin position="102"/>
        <end position="124"/>
    </location>
</feature>
<accession>A0AAV7PHN5</accession>
<comment type="caution">
    <text evidence="2">The sequence shown here is derived from an EMBL/GenBank/DDBJ whole genome shotgun (WGS) entry which is preliminary data.</text>
</comment>
<gene>
    <name evidence="2" type="ORF">NDU88_006031</name>
</gene>
<feature type="region of interest" description="Disordered" evidence="1">
    <location>
        <begin position="1"/>
        <end position="36"/>
    </location>
</feature>
<dbReference type="AlphaFoldDB" id="A0AAV7PHN5"/>
<feature type="compositionally biased region" description="Low complexity" evidence="1">
    <location>
        <begin position="133"/>
        <end position="148"/>
    </location>
</feature>
<reference evidence="2" key="1">
    <citation type="journal article" date="2022" name="bioRxiv">
        <title>Sequencing and chromosome-scale assembly of the giantPleurodeles waltlgenome.</title>
        <authorList>
            <person name="Brown T."/>
            <person name="Elewa A."/>
            <person name="Iarovenko S."/>
            <person name="Subramanian E."/>
            <person name="Araus A.J."/>
            <person name="Petzold A."/>
            <person name="Susuki M."/>
            <person name="Suzuki K.-i.T."/>
            <person name="Hayashi T."/>
            <person name="Toyoda A."/>
            <person name="Oliveira C."/>
            <person name="Osipova E."/>
            <person name="Leigh N.D."/>
            <person name="Simon A."/>
            <person name="Yun M.H."/>
        </authorList>
    </citation>
    <scope>NUCLEOTIDE SEQUENCE</scope>
    <source>
        <strain evidence="2">20211129_DDA</strain>
        <tissue evidence="2">Liver</tissue>
    </source>
</reference>
<dbReference type="Proteomes" id="UP001066276">
    <property type="component" value="Chromosome 7"/>
</dbReference>
<evidence type="ECO:0000313" key="3">
    <source>
        <dbReference type="Proteomes" id="UP001066276"/>
    </source>
</evidence>
<evidence type="ECO:0000313" key="2">
    <source>
        <dbReference type="EMBL" id="KAJ1127635.1"/>
    </source>
</evidence>
<organism evidence="2 3">
    <name type="scientific">Pleurodeles waltl</name>
    <name type="common">Iberian ribbed newt</name>
    <dbReference type="NCBI Taxonomy" id="8319"/>
    <lineage>
        <taxon>Eukaryota</taxon>
        <taxon>Metazoa</taxon>
        <taxon>Chordata</taxon>
        <taxon>Craniata</taxon>
        <taxon>Vertebrata</taxon>
        <taxon>Euteleostomi</taxon>
        <taxon>Amphibia</taxon>
        <taxon>Batrachia</taxon>
        <taxon>Caudata</taxon>
        <taxon>Salamandroidea</taxon>
        <taxon>Salamandridae</taxon>
        <taxon>Pleurodelinae</taxon>
        <taxon>Pleurodeles</taxon>
    </lineage>
</organism>
<keyword evidence="3" id="KW-1185">Reference proteome</keyword>
<dbReference type="EMBL" id="JANPWB010000011">
    <property type="protein sequence ID" value="KAJ1127635.1"/>
    <property type="molecule type" value="Genomic_DNA"/>
</dbReference>